<evidence type="ECO:0000256" key="2">
    <source>
        <dbReference type="ARBA" id="ARBA00022741"/>
    </source>
</evidence>
<keyword evidence="3 5" id="KW-0067">ATP-binding</keyword>
<keyword evidence="1" id="KW-0813">Transport</keyword>
<dbReference type="PROSITE" id="PS00211">
    <property type="entry name" value="ABC_TRANSPORTER_1"/>
    <property type="match status" value="1"/>
</dbReference>
<evidence type="ECO:0000313" key="5">
    <source>
        <dbReference type="EMBL" id="RUT73647.1"/>
    </source>
</evidence>
<sequence length="198" mass="22343">MIHGVNLSLQFKEQCICKNFSFDVRVGESVCLSAPSGKGKTSILKMIMGIITPKGGEIFINDMGLNSQNILAIRDLFSWLPQNVNLPINSIDELIELLLLDLDDIRYFNSYLEELEISEEVKLHNFSELSGGEKQRIILAACISKQKPILLLDEPASSLDDHSIDLLFKLLNKLKNKTILSTSHNQKWIDNCDRILTL</sequence>
<accession>A0A434AGX2</accession>
<dbReference type="AlphaFoldDB" id="A0A434AGX2"/>
<dbReference type="Gene3D" id="3.40.50.300">
    <property type="entry name" value="P-loop containing nucleotide triphosphate hydrolases"/>
    <property type="match status" value="1"/>
</dbReference>
<feature type="domain" description="ABC transporter" evidence="4">
    <location>
        <begin position="2"/>
        <end position="198"/>
    </location>
</feature>
<dbReference type="InterPro" id="IPR027417">
    <property type="entry name" value="P-loop_NTPase"/>
</dbReference>
<reference evidence="5 6" key="1">
    <citation type="submission" date="2018-11" db="EMBL/GenBank/DDBJ databases">
        <title>Parancylomarina longa gen. nov., sp. nov., isolated from sediments of southern Okinawa.</title>
        <authorList>
            <person name="Fu T."/>
        </authorList>
    </citation>
    <scope>NUCLEOTIDE SEQUENCE [LARGE SCALE GENOMIC DNA]</scope>
    <source>
        <strain evidence="5 6">T3-2 S1-C</strain>
    </source>
</reference>
<dbReference type="EMBL" id="RJJX01000018">
    <property type="protein sequence ID" value="RUT73647.1"/>
    <property type="molecule type" value="Genomic_DNA"/>
</dbReference>
<evidence type="ECO:0000313" key="6">
    <source>
        <dbReference type="Proteomes" id="UP000282985"/>
    </source>
</evidence>
<dbReference type="InterPro" id="IPR003593">
    <property type="entry name" value="AAA+_ATPase"/>
</dbReference>
<dbReference type="PANTHER" id="PTHR42734">
    <property type="entry name" value="METAL TRANSPORT SYSTEM ATP-BINDING PROTEIN TM_0124-RELATED"/>
    <property type="match status" value="1"/>
</dbReference>
<comment type="caution">
    <text evidence="5">The sequence shown here is derived from an EMBL/GenBank/DDBJ whole genome shotgun (WGS) entry which is preliminary data.</text>
</comment>
<proteinExistence type="predicted"/>
<dbReference type="SMART" id="SM00382">
    <property type="entry name" value="AAA"/>
    <property type="match status" value="1"/>
</dbReference>
<dbReference type="RefSeq" id="WP_127344309.1">
    <property type="nucleotide sequence ID" value="NZ_RJJX01000018.1"/>
</dbReference>
<dbReference type="Proteomes" id="UP000282985">
    <property type="component" value="Unassembled WGS sequence"/>
</dbReference>
<dbReference type="SUPFAM" id="SSF52540">
    <property type="entry name" value="P-loop containing nucleoside triphosphate hydrolases"/>
    <property type="match status" value="1"/>
</dbReference>
<evidence type="ECO:0000256" key="3">
    <source>
        <dbReference type="ARBA" id="ARBA00022840"/>
    </source>
</evidence>
<dbReference type="GO" id="GO:0005524">
    <property type="term" value="F:ATP binding"/>
    <property type="evidence" value="ECO:0007669"/>
    <property type="project" value="UniProtKB-KW"/>
</dbReference>
<dbReference type="InterPro" id="IPR003439">
    <property type="entry name" value="ABC_transporter-like_ATP-bd"/>
</dbReference>
<gene>
    <name evidence="5" type="ORF">DLK05_12540</name>
</gene>
<dbReference type="Pfam" id="PF00005">
    <property type="entry name" value="ABC_tran"/>
    <property type="match status" value="1"/>
</dbReference>
<organism evidence="5 6">
    <name type="scientific">Ancylomarina longa</name>
    <dbReference type="NCBI Taxonomy" id="2487017"/>
    <lineage>
        <taxon>Bacteria</taxon>
        <taxon>Pseudomonadati</taxon>
        <taxon>Bacteroidota</taxon>
        <taxon>Bacteroidia</taxon>
        <taxon>Marinilabiliales</taxon>
        <taxon>Marinifilaceae</taxon>
        <taxon>Ancylomarina</taxon>
    </lineage>
</organism>
<keyword evidence="2" id="KW-0547">Nucleotide-binding</keyword>
<dbReference type="GO" id="GO:0016887">
    <property type="term" value="F:ATP hydrolysis activity"/>
    <property type="evidence" value="ECO:0007669"/>
    <property type="project" value="InterPro"/>
</dbReference>
<evidence type="ECO:0000259" key="4">
    <source>
        <dbReference type="PROSITE" id="PS50893"/>
    </source>
</evidence>
<keyword evidence="6" id="KW-1185">Reference proteome</keyword>
<evidence type="ECO:0000256" key="1">
    <source>
        <dbReference type="ARBA" id="ARBA00022448"/>
    </source>
</evidence>
<dbReference type="InterPro" id="IPR050153">
    <property type="entry name" value="Metal_Ion_Import_ABC"/>
</dbReference>
<dbReference type="PROSITE" id="PS50893">
    <property type="entry name" value="ABC_TRANSPORTER_2"/>
    <property type="match status" value="1"/>
</dbReference>
<protein>
    <submittedName>
        <fullName evidence="5">ATP-binding cassette domain-containing protein</fullName>
    </submittedName>
</protein>
<dbReference type="OrthoDB" id="1119394at2"/>
<name>A0A434AGX2_9BACT</name>
<dbReference type="InterPro" id="IPR017871">
    <property type="entry name" value="ABC_transporter-like_CS"/>
</dbReference>